<comment type="similarity">
    <text evidence="3">Belongs to the CpsD/CapB family.</text>
</comment>
<evidence type="ECO:0000313" key="17">
    <source>
        <dbReference type="EMBL" id="QEO09509.1"/>
    </source>
</evidence>
<evidence type="ECO:0000256" key="9">
    <source>
        <dbReference type="ARBA" id="ARBA00022777"/>
    </source>
</evidence>
<dbReference type="EMBL" id="CP043504">
    <property type="protein sequence ID" value="QEO09509.1"/>
    <property type="molecule type" value="Genomic_DNA"/>
</dbReference>
<dbReference type="InterPro" id="IPR033756">
    <property type="entry name" value="YlxH/NBP35"/>
</dbReference>
<feature type="domain" description="Polysaccharide chain length determinant N-terminal" evidence="16">
    <location>
        <begin position="2"/>
        <end position="89"/>
    </location>
</feature>
<dbReference type="InterPro" id="IPR027417">
    <property type="entry name" value="P-loop_NTPase"/>
</dbReference>
<keyword evidence="11 15" id="KW-1133">Transmembrane helix</keyword>
<keyword evidence="8" id="KW-0547">Nucleotide-binding</keyword>
<comment type="similarity">
    <text evidence="2">Belongs to the CpsC/CapA family.</text>
</comment>
<name>A0A5C1Y8L4_9MICO</name>
<dbReference type="SUPFAM" id="SSF52540">
    <property type="entry name" value="P-loop containing nucleoside triphosphate hydrolases"/>
    <property type="match status" value="1"/>
</dbReference>
<dbReference type="InterPro" id="IPR005702">
    <property type="entry name" value="Wzc-like_C"/>
</dbReference>
<evidence type="ECO:0000259" key="16">
    <source>
        <dbReference type="Pfam" id="PF02706"/>
    </source>
</evidence>
<dbReference type="GO" id="GO:0005524">
    <property type="term" value="F:ATP binding"/>
    <property type="evidence" value="ECO:0007669"/>
    <property type="project" value="UniProtKB-KW"/>
</dbReference>
<dbReference type="RefSeq" id="WP_149324930.1">
    <property type="nucleotide sequence ID" value="NZ_CP043504.1"/>
</dbReference>
<feature type="transmembrane region" description="Helical" evidence="15">
    <location>
        <begin position="177"/>
        <end position="198"/>
    </location>
</feature>
<dbReference type="PANTHER" id="PTHR32309">
    <property type="entry name" value="TYROSINE-PROTEIN KINASE"/>
    <property type="match status" value="1"/>
</dbReference>
<keyword evidence="9 17" id="KW-0418">Kinase</keyword>
<dbReference type="FunFam" id="3.40.50.300:FF:000527">
    <property type="entry name" value="Tyrosine-protein kinase etk"/>
    <property type="match status" value="1"/>
</dbReference>
<reference evidence="17 18" key="1">
    <citation type="submission" date="2019-09" db="EMBL/GenBank/DDBJ databases">
        <title>Genome sequencing of strain KACC 19322.</title>
        <authorList>
            <person name="Heo J."/>
            <person name="Kim S.-J."/>
            <person name="Kim J.-S."/>
            <person name="Hong S.-B."/>
            <person name="Kwon S.-W."/>
        </authorList>
    </citation>
    <scope>NUCLEOTIDE SEQUENCE [LARGE SCALE GENOMIC DNA]</scope>
    <source>
        <strain evidence="17 18">KACC 19322</strain>
    </source>
</reference>
<dbReference type="AlphaFoldDB" id="A0A5C1Y8L4"/>
<dbReference type="PANTHER" id="PTHR32309:SF13">
    <property type="entry name" value="FERRIC ENTEROBACTIN TRANSPORT PROTEIN FEPE"/>
    <property type="match status" value="1"/>
</dbReference>
<dbReference type="InterPro" id="IPR003856">
    <property type="entry name" value="LPS_length_determ_N"/>
</dbReference>
<evidence type="ECO:0000256" key="1">
    <source>
        <dbReference type="ARBA" id="ARBA00004651"/>
    </source>
</evidence>
<comment type="subcellular location">
    <subcellularLocation>
        <location evidence="1">Cell membrane</location>
        <topology evidence="1">Multi-pass membrane protein</topology>
    </subcellularLocation>
</comment>
<dbReference type="GO" id="GO:0042802">
    <property type="term" value="F:identical protein binding"/>
    <property type="evidence" value="ECO:0007669"/>
    <property type="project" value="UniProtKB-ARBA"/>
</dbReference>
<protein>
    <recommendedName>
        <fullName evidence="4">non-specific protein-tyrosine kinase</fullName>
        <ecNumber evidence="4">2.7.10.2</ecNumber>
    </recommendedName>
</protein>
<dbReference type="Proteomes" id="UP000322159">
    <property type="component" value="Chromosome"/>
</dbReference>
<evidence type="ECO:0000256" key="6">
    <source>
        <dbReference type="ARBA" id="ARBA00022679"/>
    </source>
</evidence>
<evidence type="ECO:0000256" key="15">
    <source>
        <dbReference type="SAM" id="Phobius"/>
    </source>
</evidence>
<comment type="catalytic activity">
    <reaction evidence="14">
        <text>L-tyrosyl-[protein] + ATP = O-phospho-L-tyrosyl-[protein] + ADP + H(+)</text>
        <dbReference type="Rhea" id="RHEA:10596"/>
        <dbReference type="Rhea" id="RHEA-COMP:10136"/>
        <dbReference type="Rhea" id="RHEA-COMP:20101"/>
        <dbReference type="ChEBI" id="CHEBI:15378"/>
        <dbReference type="ChEBI" id="CHEBI:30616"/>
        <dbReference type="ChEBI" id="CHEBI:46858"/>
        <dbReference type="ChEBI" id="CHEBI:61978"/>
        <dbReference type="ChEBI" id="CHEBI:456216"/>
        <dbReference type="EC" id="2.7.10.2"/>
    </reaction>
</comment>
<evidence type="ECO:0000256" key="5">
    <source>
        <dbReference type="ARBA" id="ARBA00022475"/>
    </source>
</evidence>
<dbReference type="KEGG" id="lyk:FLP23_05485"/>
<dbReference type="NCBIfam" id="TIGR01007">
    <property type="entry name" value="eps_fam"/>
    <property type="match status" value="1"/>
</dbReference>
<evidence type="ECO:0000256" key="8">
    <source>
        <dbReference type="ARBA" id="ARBA00022741"/>
    </source>
</evidence>
<keyword evidence="13" id="KW-0829">Tyrosine-protein kinase</keyword>
<evidence type="ECO:0000256" key="13">
    <source>
        <dbReference type="ARBA" id="ARBA00023137"/>
    </source>
</evidence>
<dbReference type="GO" id="GO:0004715">
    <property type="term" value="F:non-membrane spanning protein tyrosine kinase activity"/>
    <property type="evidence" value="ECO:0007669"/>
    <property type="project" value="UniProtKB-EC"/>
</dbReference>
<keyword evidence="7 15" id="KW-0812">Transmembrane</keyword>
<keyword evidence="12 15" id="KW-0472">Membrane</keyword>
<organism evidence="17 18">
    <name type="scientific">Protaetiibacter larvae</name>
    <dbReference type="NCBI Taxonomy" id="2592654"/>
    <lineage>
        <taxon>Bacteria</taxon>
        <taxon>Bacillati</taxon>
        <taxon>Actinomycetota</taxon>
        <taxon>Actinomycetes</taxon>
        <taxon>Micrococcales</taxon>
        <taxon>Microbacteriaceae</taxon>
        <taxon>Protaetiibacter</taxon>
    </lineage>
</organism>
<dbReference type="CDD" id="cd05387">
    <property type="entry name" value="BY-kinase"/>
    <property type="match status" value="1"/>
</dbReference>
<dbReference type="GO" id="GO:0005886">
    <property type="term" value="C:plasma membrane"/>
    <property type="evidence" value="ECO:0007669"/>
    <property type="project" value="UniProtKB-SubCell"/>
</dbReference>
<keyword evidence="10" id="KW-0067">ATP-binding</keyword>
<dbReference type="InterPro" id="IPR050445">
    <property type="entry name" value="Bact_polysacc_biosynth/exp"/>
</dbReference>
<evidence type="ECO:0000256" key="2">
    <source>
        <dbReference type="ARBA" id="ARBA00006683"/>
    </source>
</evidence>
<evidence type="ECO:0000256" key="3">
    <source>
        <dbReference type="ARBA" id="ARBA00007316"/>
    </source>
</evidence>
<evidence type="ECO:0000256" key="4">
    <source>
        <dbReference type="ARBA" id="ARBA00011903"/>
    </source>
</evidence>
<accession>A0A5C1Y8L4</accession>
<feature type="transmembrane region" description="Helical" evidence="15">
    <location>
        <begin position="12"/>
        <end position="34"/>
    </location>
</feature>
<dbReference type="EC" id="2.7.10.2" evidence="4"/>
<evidence type="ECO:0000256" key="10">
    <source>
        <dbReference type="ARBA" id="ARBA00022840"/>
    </source>
</evidence>
<dbReference type="Pfam" id="PF10609">
    <property type="entry name" value="ParA"/>
    <property type="match status" value="1"/>
</dbReference>
<gene>
    <name evidence="17" type="ORF">FLP23_05485</name>
</gene>
<evidence type="ECO:0000256" key="12">
    <source>
        <dbReference type="ARBA" id="ARBA00023136"/>
    </source>
</evidence>
<evidence type="ECO:0000256" key="7">
    <source>
        <dbReference type="ARBA" id="ARBA00022692"/>
    </source>
</evidence>
<keyword evidence="5" id="KW-1003">Cell membrane</keyword>
<evidence type="ECO:0000256" key="14">
    <source>
        <dbReference type="ARBA" id="ARBA00051245"/>
    </source>
</evidence>
<sequence>MELRDYLRILRRNWILIIVITLAGVAGGAAFSLLQTPSYEATTKVFVSATGASSVSELNAGNSFTQQIVRSYAEVVTTGLVLDPVISELGLDDSVKDLAARVTATATLNTVIVDITVADPDPVQAANIANTIAENLIEAVPDLTPPNADGVAPVKITVAQSALVPADPVSPRVSLNVALGALVGLALAIGIAVLRSVLDQRIRGQRDVELITDRPILGAIAYDPKAKDRPLIVHADPLSPRAESFRSLRTNLQFVDMGTERRSFVVTSSIESEGKSTTTANLAIALRDSGMNVCVIEGDLRRPKLVDYLGLEGAVGLTDVLIGRAELSDALQRWGRNNLFVLPAGQIPPNPSELLGSAAMAKLLRELESQFHLVLVDAPPLLPVTDGAILSRQTSGAIVITAAGRTQRNQLEAALKSLASVDAKVHGIVLTMMPTKGPDAYGYGAYGYGYGYTQETSAKKR</sequence>
<dbReference type="Pfam" id="PF02706">
    <property type="entry name" value="Wzz"/>
    <property type="match status" value="1"/>
</dbReference>
<evidence type="ECO:0000256" key="11">
    <source>
        <dbReference type="ARBA" id="ARBA00022989"/>
    </source>
</evidence>
<dbReference type="OrthoDB" id="9812433at2"/>
<proteinExistence type="inferred from homology"/>
<keyword evidence="18" id="KW-1185">Reference proteome</keyword>
<evidence type="ECO:0000313" key="18">
    <source>
        <dbReference type="Proteomes" id="UP000322159"/>
    </source>
</evidence>
<dbReference type="Gene3D" id="3.40.50.300">
    <property type="entry name" value="P-loop containing nucleotide triphosphate hydrolases"/>
    <property type="match status" value="1"/>
</dbReference>
<keyword evidence="6 17" id="KW-0808">Transferase</keyword>